<evidence type="ECO:0000259" key="11">
    <source>
        <dbReference type="Pfam" id="PF03070"/>
    </source>
</evidence>
<dbReference type="InterPro" id="IPR004305">
    <property type="entry name" value="Thiaminase-2/PQQC"/>
</dbReference>
<sequence>MKFSEQLRREADPIFQAIFEHPFVKGIGEGNVPKEALIHYVEQDFEYLSTFCRIYGLAVSKCTDRKDMEFFQQQIGFVLNSEVHPHNNFCEVAGVRYEDLQKAPLAPTAHHYTRHMMEAAANGTLGETLAALAPCPWTYWEIGKKLIQEVKPTPDHPFYQWIMFYGNREVTSITQVFMDKIDVCASKAGEEEKQRMRDHFITSAQLEHQFWTMAYTQEKWPVALDYMKV</sequence>
<name>A0A5D4T0E3_9BACI</name>
<accession>A0A5D4T0E3</accession>
<feature type="domain" description="Thiaminase-2/PQQC" evidence="11">
    <location>
        <begin position="10"/>
        <end position="216"/>
    </location>
</feature>
<evidence type="ECO:0000256" key="2">
    <source>
        <dbReference type="ARBA" id="ARBA00004948"/>
    </source>
</evidence>
<comment type="catalytic activity">
    <reaction evidence="8 9">
        <text>thiamine + H2O = 5-(2-hydroxyethyl)-4-methylthiazole + 4-amino-5-hydroxymethyl-2-methylpyrimidine + H(+)</text>
        <dbReference type="Rhea" id="RHEA:17509"/>
        <dbReference type="ChEBI" id="CHEBI:15377"/>
        <dbReference type="ChEBI" id="CHEBI:15378"/>
        <dbReference type="ChEBI" id="CHEBI:16892"/>
        <dbReference type="ChEBI" id="CHEBI:17957"/>
        <dbReference type="ChEBI" id="CHEBI:18385"/>
        <dbReference type="EC" id="3.5.99.2"/>
    </reaction>
</comment>
<evidence type="ECO:0000256" key="7">
    <source>
        <dbReference type="ARBA" id="ARBA00022977"/>
    </source>
</evidence>
<dbReference type="PIRSF" id="PIRSF003170">
    <property type="entry name" value="Pet18p"/>
    <property type="match status" value="1"/>
</dbReference>
<dbReference type="AlphaFoldDB" id="A0A5D4T0E3"/>
<keyword evidence="9" id="KW-0378">Hydrolase</keyword>
<dbReference type="GO" id="GO:0005829">
    <property type="term" value="C:cytosol"/>
    <property type="evidence" value="ECO:0007669"/>
    <property type="project" value="TreeGrafter"/>
</dbReference>
<comment type="subunit">
    <text evidence="4">Homotetramer.</text>
</comment>
<evidence type="ECO:0000256" key="6">
    <source>
        <dbReference type="ARBA" id="ARBA00013647"/>
    </source>
</evidence>
<dbReference type="InterPro" id="IPR016084">
    <property type="entry name" value="Haem_Oase-like_multi-hlx"/>
</dbReference>
<evidence type="ECO:0000256" key="4">
    <source>
        <dbReference type="ARBA" id="ARBA00011881"/>
    </source>
</evidence>
<organism evidence="12 13">
    <name type="scientific">Sutcliffiella horikoshii</name>
    <dbReference type="NCBI Taxonomy" id="79883"/>
    <lineage>
        <taxon>Bacteria</taxon>
        <taxon>Bacillati</taxon>
        <taxon>Bacillota</taxon>
        <taxon>Bacilli</taxon>
        <taxon>Bacillales</taxon>
        <taxon>Bacillaceae</taxon>
        <taxon>Sutcliffiella</taxon>
    </lineage>
</organism>
<proteinExistence type="inferred from homology"/>
<dbReference type="SUPFAM" id="SSF48613">
    <property type="entry name" value="Heme oxygenase-like"/>
    <property type="match status" value="1"/>
</dbReference>
<dbReference type="Pfam" id="PF03070">
    <property type="entry name" value="TENA_THI-4"/>
    <property type="match status" value="1"/>
</dbReference>
<evidence type="ECO:0000256" key="10">
    <source>
        <dbReference type="PIRSR" id="PIRSR003170-1"/>
    </source>
</evidence>
<dbReference type="InterPro" id="IPR027574">
    <property type="entry name" value="Thiaminase_II"/>
</dbReference>
<keyword evidence="7 9" id="KW-0784">Thiamine biosynthesis</keyword>
<dbReference type="PANTHER" id="PTHR43198">
    <property type="entry name" value="BIFUNCTIONAL TH2 PROTEIN"/>
    <property type="match status" value="1"/>
</dbReference>
<dbReference type="EMBL" id="VTEV01000005">
    <property type="protein sequence ID" value="TYS67724.1"/>
    <property type="molecule type" value="Genomic_DNA"/>
</dbReference>
<evidence type="ECO:0000313" key="13">
    <source>
        <dbReference type="Proteomes" id="UP000322524"/>
    </source>
</evidence>
<evidence type="ECO:0000256" key="3">
    <source>
        <dbReference type="ARBA" id="ARBA00010264"/>
    </source>
</evidence>
<reference evidence="12 13" key="1">
    <citation type="submission" date="2019-08" db="EMBL/GenBank/DDBJ databases">
        <title>Bacillus genomes from the desert of Cuatro Cienegas, Coahuila.</title>
        <authorList>
            <person name="Olmedo-Alvarez G."/>
        </authorList>
    </citation>
    <scope>NUCLEOTIDE SEQUENCE [LARGE SCALE GENOMIC DNA]</scope>
    <source>
        <strain evidence="12 13">CH28_1T</strain>
    </source>
</reference>
<dbReference type="InterPro" id="IPR050967">
    <property type="entry name" value="Thiamine_Salvage_TenA"/>
</dbReference>
<feature type="active site" description="Proton donor" evidence="10">
    <location>
        <position position="207"/>
    </location>
</feature>
<evidence type="ECO:0000256" key="9">
    <source>
        <dbReference type="PIRNR" id="PIRNR003170"/>
    </source>
</evidence>
<evidence type="ECO:0000256" key="1">
    <source>
        <dbReference type="ARBA" id="ARBA00001881"/>
    </source>
</evidence>
<dbReference type="NCBIfam" id="TIGR04306">
    <property type="entry name" value="salvage_TenA"/>
    <property type="match status" value="1"/>
</dbReference>
<gene>
    <name evidence="12" type="primary">tenA</name>
    <name evidence="12" type="ORF">FZC76_14255</name>
</gene>
<dbReference type="CDD" id="cd19360">
    <property type="entry name" value="TenA_C_SaTenA-like"/>
    <property type="match status" value="1"/>
</dbReference>
<evidence type="ECO:0000256" key="8">
    <source>
        <dbReference type="ARBA" id="ARBA00048337"/>
    </source>
</evidence>
<dbReference type="RefSeq" id="WP_148988833.1">
    <property type="nucleotide sequence ID" value="NZ_VTEV01000005.1"/>
</dbReference>
<dbReference type="Proteomes" id="UP000322524">
    <property type="component" value="Unassembled WGS sequence"/>
</dbReference>
<comment type="caution">
    <text evidence="12">The sequence shown here is derived from an EMBL/GenBank/DDBJ whole genome shotgun (WGS) entry which is preliminary data.</text>
</comment>
<comment type="similarity">
    <text evidence="3 9">Belongs to the TenA family.</text>
</comment>
<dbReference type="Gene3D" id="1.20.910.10">
    <property type="entry name" value="Heme oxygenase-like"/>
    <property type="match status" value="1"/>
</dbReference>
<dbReference type="UniPathway" id="UPA00060"/>
<comment type="catalytic activity">
    <reaction evidence="1 9">
        <text>4-amino-5-aminomethyl-2-methylpyrimidine + H2O = 4-amino-5-hydroxymethyl-2-methylpyrimidine + NH4(+)</text>
        <dbReference type="Rhea" id="RHEA:31799"/>
        <dbReference type="ChEBI" id="CHEBI:15377"/>
        <dbReference type="ChEBI" id="CHEBI:16892"/>
        <dbReference type="ChEBI" id="CHEBI:28938"/>
        <dbReference type="ChEBI" id="CHEBI:63416"/>
        <dbReference type="EC" id="3.5.99.2"/>
    </reaction>
</comment>
<dbReference type="InterPro" id="IPR026285">
    <property type="entry name" value="TenA_E"/>
</dbReference>
<evidence type="ECO:0000313" key="12">
    <source>
        <dbReference type="EMBL" id="TYS67724.1"/>
    </source>
</evidence>
<dbReference type="OrthoDB" id="34166at2"/>
<dbReference type="STRING" id="79883.GCA_001636495_00007"/>
<dbReference type="EC" id="3.5.99.2" evidence="5 9"/>
<comment type="function">
    <text evidence="9">Catalyzes an amino-pyrimidine hydrolysis reaction at the C5' of the pyrimidine moiety of thiamine compounds, a reaction that is part of a thiamine salvage pathway. Thus, catalyzes the conversion of 4-amino-5-aminomethyl-2-methylpyrimidine to 4-amino-5-hydroxymethyl-2-methylpyrimidine (HMP).</text>
</comment>
<dbReference type="GO" id="GO:0050334">
    <property type="term" value="F:thiaminase activity"/>
    <property type="evidence" value="ECO:0007669"/>
    <property type="project" value="UniProtKB-UniRule"/>
</dbReference>
<dbReference type="PANTHER" id="PTHR43198:SF2">
    <property type="entry name" value="SI:CH1073-67J19.1-RELATED"/>
    <property type="match status" value="1"/>
</dbReference>
<dbReference type="GO" id="GO:0009228">
    <property type="term" value="P:thiamine biosynthetic process"/>
    <property type="evidence" value="ECO:0007669"/>
    <property type="project" value="UniProtKB-KW"/>
</dbReference>
<evidence type="ECO:0000256" key="5">
    <source>
        <dbReference type="ARBA" id="ARBA00012684"/>
    </source>
</evidence>
<protein>
    <recommendedName>
        <fullName evidence="6 9">Aminopyrimidine aminohydrolase</fullName>
        <ecNumber evidence="5 9">3.5.99.2</ecNumber>
    </recommendedName>
</protein>
<dbReference type="GO" id="GO:0009229">
    <property type="term" value="P:thiamine diphosphate biosynthetic process"/>
    <property type="evidence" value="ECO:0007669"/>
    <property type="project" value="UniProtKB-UniPathway"/>
</dbReference>
<comment type="pathway">
    <text evidence="2 9">Cofactor biosynthesis; thiamine diphosphate biosynthesis.</text>
</comment>